<dbReference type="PROSITE" id="PS51355">
    <property type="entry name" value="GLUTATHIONE_PEROXID_3"/>
    <property type="match status" value="1"/>
</dbReference>
<dbReference type="EMBL" id="CAUYUJ010017071">
    <property type="protein sequence ID" value="CAK0871451.1"/>
    <property type="molecule type" value="Genomic_DNA"/>
</dbReference>
<accession>A0ABN9VHG7</accession>
<evidence type="ECO:0000256" key="1">
    <source>
        <dbReference type="ARBA" id="ARBA00006926"/>
    </source>
</evidence>
<dbReference type="InterPro" id="IPR000889">
    <property type="entry name" value="Glutathione_peroxidase"/>
</dbReference>
<evidence type="ECO:0000256" key="2">
    <source>
        <dbReference type="ARBA" id="ARBA00022559"/>
    </source>
</evidence>
<sequence>MKKLSDRFASGGFTVLCFPCNQFGFQEPRGAASIQKWTKKKGYITSHMRVMEKVNVSKGMTGVACPVFKFLQDTTGVRINWNFGAYFLVDRSGEVTGYKTSPGELTETIEALLEAKM</sequence>
<proteinExistence type="inferred from homology"/>
<dbReference type="InterPro" id="IPR036249">
    <property type="entry name" value="Thioredoxin-like_sf"/>
</dbReference>
<dbReference type="Gene3D" id="3.40.30.10">
    <property type="entry name" value="Glutaredoxin"/>
    <property type="match status" value="1"/>
</dbReference>
<dbReference type="PANTHER" id="PTHR11592:SF78">
    <property type="entry name" value="GLUTATHIONE PEROXIDASE"/>
    <property type="match status" value="1"/>
</dbReference>
<organism evidence="5 6">
    <name type="scientific">Prorocentrum cordatum</name>
    <dbReference type="NCBI Taxonomy" id="2364126"/>
    <lineage>
        <taxon>Eukaryota</taxon>
        <taxon>Sar</taxon>
        <taxon>Alveolata</taxon>
        <taxon>Dinophyceae</taxon>
        <taxon>Prorocentrales</taxon>
        <taxon>Prorocentraceae</taxon>
        <taxon>Prorocentrum</taxon>
    </lineage>
</organism>
<evidence type="ECO:0000256" key="3">
    <source>
        <dbReference type="ARBA" id="ARBA00023002"/>
    </source>
</evidence>
<dbReference type="Proteomes" id="UP001189429">
    <property type="component" value="Unassembled WGS sequence"/>
</dbReference>
<dbReference type="PANTHER" id="PTHR11592">
    <property type="entry name" value="GLUTATHIONE PEROXIDASE"/>
    <property type="match status" value="1"/>
</dbReference>
<comment type="caution">
    <text evidence="5">The sequence shown here is derived from an EMBL/GenBank/DDBJ whole genome shotgun (WGS) entry which is preliminary data.</text>
</comment>
<name>A0ABN9VHG7_9DINO</name>
<keyword evidence="2 4" id="KW-0575">Peroxidase</keyword>
<evidence type="ECO:0000313" key="5">
    <source>
        <dbReference type="EMBL" id="CAK0871451.1"/>
    </source>
</evidence>
<keyword evidence="6" id="KW-1185">Reference proteome</keyword>
<evidence type="ECO:0000256" key="4">
    <source>
        <dbReference type="RuleBase" id="RU000499"/>
    </source>
</evidence>
<dbReference type="Pfam" id="PF00255">
    <property type="entry name" value="GSHPx"/>
    <property type="match status" value="1"/>
</dbReference>
<reference evidence="5" key="1">
    <citation type="submission" date="2023-10" db="EMBL/GenBank/DDBJ databases">
        <authorList>
            <person name="Chen Y."/>
            <person name="Shah S."/>
            <person name="Dougan E. K."/>
            <person name="Thang M."/>
            <person name="Chan C."/>
        </authorList>
    </citation>
    <scope>NUCLEOTIDE SEQUENCE [LARGE SCALE GENOMIC DNA]</scope>
</reference>
<dbReference type="PRINTS" id="PR01011">
    <property type="entry name" value="GLUTPROXDASE"/>
</dbReference>
<protein>
    <recommendedName>
        <fullName evidence="4">Glutathione peroxidase</fullName>
    </recommendedName>
</protein>
<keyword evidence="3 4" id="KW-0560">Oxidoreductase</keyword>
<dbReference type="SUPFAM" id="SSF52833">
    <property type="entry name" value="Thioredoxin-like"/>
    <property type="match status" value="1"/>
</dbReference>
<evidence type="ECO:0000313" key="6">
    <source>
        <dbReference type="Proteomes" id="UP001189429"/>
    </source>
</evidence>
<gene>
    <name evidence="5" type="ORF">PCOR1329_LOCUS57283</name>
</gene>
<comment type="similarity">
    <text evidence="1 4">Belongs to the glutathione peroxidase family.</text>
</comment>